<keyword evidence="7" id="KW-1185">Reference proteome</keyword>
<keyword evidence="4" id="KW-0143">Chaperone</keyword>
<comment type="caution">
    <text evidence="6">The sequence shown here is derived from an EMBL/GenBank/DDBJ whole genome shotgun (WGS) entry which is preliminary data.</text>
</comment>
<dbReference type="Pfam" id="PF13624">
    <property type="entry name" value="SurA_N_3"/>
    <property type="match status" value="1"/>
</dbReference>
<evidence type="ECO:0000313" key="7">
    <source>
        <dbReference type="Proteomes" id="UP000256424"/>
    </source>
</evidence>
<evidence type="ECO:0000313" key="6">
    <source>
        <dbReference type="EMBL" id="RDU72293.1"/>
    </source>
</evidence>
<keyword evidence="5" id="KW-0812">Transmembrane</keyword>
<accession>A0A3D8J4D0</accession>
<evidence type="ECO:0000256" key="1">
    <source>
        <dbReference type="ARBA" id="ARBA00004236"/>
    </source>
</evidence>
<feature type="transmembrane region" description="Helical" evidence="5">
    <location>
        <begin position="12"/>
        <end position="33"/>
    </location>
</feature>
<dbReference type="GO" id="GO:0005886">
    <property type="term" value="C:plasma membrane"/>
    <property type="evidence" value="ECO:0007669"/>
    <property type="project" value="UniProtKB-SubCell"/>
</dbReference>
<organism evidence="6 7">
    <name type="scientific">Helicobacter aurati</name>
    <dbReference type="NCBI Taxonomy" id="137778"/>
    <lineage>
        <taxon>Bacteria</taxon>
        <taxon>Pseudomonadati</taxon>
        <taxon>Campylobacterota</taxon>
        <taxon>Epsilonproteobacteria</taxon>
        <taxon>Campylobacterales</taxon>
        <taxon>Helicobacteraceae</taxon>
        <taxon>Helicobacter</taxon>
    </lineage>
</organism>
<keyword evidence="3 5" id="KW-0472">Membrane</keyword>
<dbReference type="PANTHER" id="PTHR47529:SF1">
    <property type="entry name" value="PERIPLASMIC CHAPERONE PPID"/>
    <property type="match status" value="1"/>
</dbReference>
<evidence type="ECO:0000256" key="3">
    <source>
        <dbReference type="ARBA" id="ARBA00023136"/>
    </source>
</evidence>
<dbReference type="EMBL" id="NXLW01000008">
    <property type="protein sequence ID" value="RDU72293.1"/>
    <property type="molecule type" value="Genomic_DNA"/>
</dbReference>
<evidence type="ECO:0000256" key="5">
    <source>
        <dbReference type="SAM" id="Phobius"/>
    </source>
</evidence>
<evidence type="ECO:0000256" key="4">
    <source>
        <dbReference type="ARBA" id="ARBA00023186"/>
    </source>
</evidence>
<evidence type="ECO:0000256" key="2">
    <source>
        <dbReference type="ARBA" id="ARBA00022475"/>
    </source>
</evidence>
<evidence type="ECO:0008006" key="8">
    <source>
        <dbReference type="Google" id="ProtNLM"/>
    </source>
</evidence>
<sequence>MLEWMQKHKKYLVVTVWVSALALIFAGLVEWGGGGFSVGSKDIVAKVGNLEVSRSEYQRAYDFYGITDDEEAKMLGVDNEAFRETVRAKLLELISKEIGITTTKEEMLDFLLHIPAFQVNNRFDKSQYSTFLAKTGQKAESFEKLVAKEILNAKIQNFPLFSPATLEFNTFLTANNIADDISVAVLHKKELLKNEHFDISDSRIQEFWNTNKDNYYKPAVYNIAYIAIDSNLIPLHTESLEQFFNDNKTKYSADALETQDKNLLHDYRLEQARLYAQLALSFIETHLKDSYKPQNVMKLTKNADFKMLSLESLKKVQDSILDGEAMPKDMIPIEYAAISEKNTEIYPQLLINLNSMSSHIPTDGKVSDIAQQRLDLIENDNIIIAPYFIAKSQRVPLEFSEVKEKVTHDLLTHDEQTRFKEIAQHKLKYIMQHGNDDKMMQHIGFVTLADSTLRNSNAIVPARNDIHIHSLQDSEIKYFISQIFQENSKYGLVFLDNNRILLYIINQQRLLNLNELLNASNNALDEIAQSKTRDMRNALFEYATAKYRVIDYRRKD</sequence>
<dbReference type="InterPro" id="IPR027304">
    <property type="entry name" value="Trigger_fact/SurA_dom_sf"/>
</dbReference>
<keyword evidence="5" id="KW-1133">Transmembrane helix</keyword>
<comment type="subcellular location">
    <subcellularLocation>
        <location evidence="1">Cell membrane</location>
    </subcellularLocation>
</comment>
<name>A0A3D8J4D0_9HELI</name>
<dbReference type="InterPro" id="IPR052029">
    <property type="entry name" value="PpiD_chaperone"/>
</dbReference>
<dbReference type="OrthoDB" id="9788030at2"/>
<keyword evidence="2" id="KW-1003">Cell membrane</keyword>
<proteinExistence type="predicted"/>
<dbReference type="Proteomes" id="UP000256424">
    <property type="component" value="Unassembled WGS sequence"/>
</dbReference>
<dbReference type="AlphaFoldDB" id="A0A3D8J4D0"/>
<dbReference type="RefSeq" id="WP_104762320.1">
    <property type="nucleotide sequence ID" value="NZ_FZPM01000003.1"/>
</dbReference>
<gene>
    <name evidence="6" type="ORF">CQA66_05290</name>
</gene>
<protein>
    <recommendedName>
        <fullName evidence="8">Peptidylprolyl isomerase</fullName>
    </recommendedName>
</protein>
<dbReference type="SUPFAM" id="SSF109998">
    <property type="entry name" value="Triger factor/SurA peptide-binding domain-like"/>
    <property type="match status" value="1"/>
</dbReference>
<reference evidence="6 7" key="1">
    <citation type="submission" date="2018-04" db="EMBL/GenBank/DDBJ databases">
        <title>Novel Campyloabacter and Helicobacter Species and Strains.</title>
        <authorList>
            <person name="Mannion A.J."/>
            <person name="Shen Z."/>
            <person name="Fox J.G."/>
        </authorList>
    </citation>
    <scope>NUCLEOTIDE SEQUENCE [LARGE SCALE GENOMIC DNA]</scope>
    <source>
        <strain evidence="6 7">MIT 97-5075</strain>
    </source>
</reference>
<dbReference type="PANTHER" id="PTHR47529">
    <property type="entry name" value="PEPTIDYL-PROLYL CIS-TRANS ISOMERASE D"/>
    <property type="match status" value="1"/>
</dbReference>